<accession>A0A3N0IVR6</accession>
<keyword evidence="4" id="KW-1185">Reference proteome</keyword>
<gene>
    <name evidence="2" type="ORF">C1876_05875</name>
    <name evidence="3" type="ORF">DMP09_13910</name>
</gene>
<dbReference type="PIRSF" id="PIRSF036612">
    <property type="entry name" value="ABC_ATP_LytTR"/>
    <property type="match status" value="1"/>
</dbReference>
<dbReference type="SUPFAM" id="SSF52540">
    <property type="entry name" value="P-loop containing nucleoside triphosphate hydrolases"/>
    <property type="match status" value="1"/>
</dbReference>
<dbReference type="PROSITE" id="PS50930">
    <property type="entry name" value="HTH_LYTTR"/>
    <property type="match status" value="1"/>
</dbReference>
<dbReference type="InterPro" id="IPR007492">
    <property type="entry name" value="LytTR_DNA-bd_dom"/>
</dbReference>
<dbReference type="PANTHER" id="PTHR37299:SF1">
    <property type="entry name" value="STAGE 0 SPORULATION PROTEIN A HOMOLOG"/>
    <property type="match status" value="1"/>
</dbReference>
<evidence type="ECO:0000313" key="2">
    <source>
        <dbReference type="EMBL" id="RDB69913.1"/>
    </source>
</evidence>
<comment type="caution">
    <text evidence="3">The sequence shown here is derived from an EMBL/GenBank/DDBJ whole genome shotgun (WGS) entry which is preliminary data.</text>
</comment>
<organism evidence="3 5">
    <name type="scientific">Eggerthella sinensis</name>
    <dbReference type="NCBI Taxonomy" id="242230"/>
    <lineage>
        <taxon>Bacteria</taxon>
        <taxon>Bacillati</taxon>
        <taxon>Actinomycetota</taxon>
        <taxon>Coriobacteriia</taxon>
        <taxon>Eggerthellales</taxon>
        <taxon>Eggerthellaceae</taxon>
        <taxon>Eggerthella</taxon>
    </lineage>
</organism>
<dbReference type="Pfam" id="PF04397">
    <property type="entry name" value="LytTR"/>
    <property type="match status" value="1"/>
</dbReference>
<dbReference type="InterPro" id="IPR012046">
    <property type="entry name" value="LytTR_ABC"/>
</dbReference>
<proteinExistence type="predicted"/>
<dbReference type="Proteomes" id="UP000270112">
    <property type="component" value="Unassembled WGS sequence"/>
</dbReference>
<dbReference type="InterPro" id="IPR046947">
    <property type="entry name" value="LytR-like"/>
</dbReference>
<dbReference type="RefSeq" id="WP_114545778.1">
    <property type="nucleotide sequence ID" value="NZ_PPTT01000007.1"/>
</dbReference>
<protein>
    <submittedName>
        <fullName evidence="3">LytR family transcriptional regulator</fullName>
    </submittedName>
</protein>
<dbReference type="EMBL" id="PPTT01000007">
    <property type="protein sequence ID" value="RDB69913.1"/>
    <property type="molecule type" value="Genomic_DNA"/>
</dbReference>
<dbReference type="Proteomes" id="UP000253817">
    <property type="component" value="Unassembled WGS sequence"/>
</dbReference>
<sequence>MNDYASLDELLDAAGDHSIHIECSRDVSATLLKAVRARARNRRCAFLVETDRGYDRETVRSYLALFARIAGGSITPDEAIAHFGLKDVARTKMIELTHEQLMLANFARLSLFEPEVCFCERPIADLGPEARHLVLTWIAERTEAGCTFYTTLEPLREALLLPGTAFWVEDGRFIAAERDDDDDASDADEPTFSGDEVRVCKIPAKADTATLLFDPREIDFIESMNKANYVSARGTLYPTPLTMDELENQLVRFGFFRCHRSYIVNVQKVAKVERYTRNSFNLTLSDAVHSSIPLAKGRAEEMRERYNW</sequence>
<evidence type="ECO:0000313" key="5">
    <source>
        <dbReference type="Proteomes" id="UP000270112"/>
    </source>
</evidence>
<feature type="domain" description="HTH LytTR-type" evidence="1">
    <location>
        <begin position="202"/>
        <end position="308"/>
    </location>
</feature>
<dbReference type="SMART" id="SM00850">
    <property type="entry name" value="LytTR"/>
    <property type="match status" value="1"/>
</dbReference>
<evidence type="ECO:0000259" key="1">
    <source>
        <dbReference type="PROSITE" id="PS50930"/>
    </source>
</evidence>
<dbReference type="AlphaFoldDB" id="A0A3N0IVR6"/>
<dbReference type="Gene3D" id="2.40.50.1020">
    <property type="entry name" value="LytTr DNA-binding domain"/>
    <property type="match status" value="1"/>
</dbReference>
<dbReference type="PANTHER" id="PTHR37299">
    <property type="entry name" value="TRANSCRIPTIONAL REGULATOR-RELATED"/>
    <property type="match status" value="1"/>
</dbReference>
<name>A0A3N0IVR6_9ACTN</name>
<dbReference type="Gene3D" id="3.40.50.300">
    <property type="entry name" value="P-loop containing nucleotide triphosphate hydrolases"/>
    <property type="match status" value="1"/>
</dbReference>
<dbReference type="GO" id="GO:0003677">
    <property type="term" value="F:DNA binding"/>
    <property type="evidence" value="ECO:0007669"/>
    <property type="project" value="InterPro"/>
</dbReference>
<reference evidence="2 4" key="1">
    <citation type="journal article" date="2018" name="Elife">
        <title>Discovery and characterization of a prevalent human gut bacterial enzyme sufficient for the inactivation of a family of plant toxins.</title>
        <authorList>
            <person name="Koppel N."/>
            <person name="Bisanz J.E."/>
            <person name="Pandelia M.E."/>
            <person name="Turnbaugh P.J."/>
            <person name="Balskus E.P."/>
        </authorList>
    </citation>
    <scope>NUCLEOTIDE SEQUENCE [LARGE SCALE GENOMIC DNA]</scope>
    <source>
        <strain evidence="2 4">DSM 16107</strain>
    </source>
</reference>
<dbReference type="GO" id="GO:0000156">
    <property type="term" value="F:phosphorelay response regulator activity"/>
    <property type="evidence" value="ECO:0007669"/>
    <property type="project" value="InterPro"/>
</dbReference>
<reference evidence="5" key="2">
    <citation type="submission" date="2018-05" db="EMBL/GenBank/DDBJ databases">
        <title>Genome Sequencing of selected type strains of the family Eggerthellaceae.</title>
        <authorList>
            <person name="Danylec N."/>
            <person name="Stoll D.A."/>
            <person name="Doetsch A."/>
            <person name="Huch M."/>
        </authorList>
    </citation>
    <scope>NUCLEOTIDE SEQUENCE [LARGE SCALE GENOMIC DNA]</scope>
    <source>
        <strain evidence="5">DSM 16107</strain>
    </source>
</reference>
<reference evidence="3" key="3">
    <citation type="journal article" date="2019" name="Microbiol. Resour. Announc.">
        <title>Draft Genome Sequences of Type Strains of Gordonibacter faecihominis, Paraeggerthella hongkongensis, Parvibacter caecicola,Slackia equolifaciens, Slackia faecicanis, and Slackia isoflavoniconvertens.</title>
        <authorList>
            <person name="Danylec N."/>
            <person name="Stoll D.A."/>
            <person name="Dotsch A."/>
            <person name="Huch M."/>
        </authorList>
    </citation>
    <scope>NUCLEOTIDE SEQUENCE</scope>
    <source>
        <strain evidence="3">DSM 16107</strain>
    </source>
</reference>
<dbReference type="OrthoDB" id="3928741at2"/>
<dbReference type="EMBL" id="QICC01000076">
    <property type="protein sequence ID" value="RNM40540.1"/>
    <property type="molecule type" value="Genomic_DNA"/>
</dbReference>
<evidence type="ECO:0000313" key="3">
    <source>
        <dbReference type="EMBL" id="RNM40540.1"/>
    </source>
</evidence>
<dbReference type="InterPro" id="IPR027417">
    <property type="entry name" value="P-loop_NTPase"/>
</dbReference>
<evidence type="ECO:0000313" key="4">
    <source>
        <dbReference type="Proteomes" id="UP000253817"/>
    </source>
</evidence>